<dbReference type="OrthoDB" id="1058301at2759"/>
<dbReference type="GO" id="GO:0046475">
    <property type="term" value="P:glycerophospholipid catabolic process"/>
    <property type="evidence" value="ECO:0007669"/>
    <property type="project" value="TreeGrafter"/>
</dbReference>
<dbReference type="GO" id="GO:0016829">
    <property type="term" value="F:lyase activity"/>
    <property type="evidence" value="ECO:0007669"/>
    <property type="project" value="UniProtKB-KW"/>
</dbReference>
<evidence type="ECO:0000256" key="5">
    <source>
        <dbReference type="ARBA" id="ARBA00023239"/>
    </source>
</evidence>
<dbReference type="Gene3D" id="3.20.20.190">
    <property type="entry name" value="Phosphatidylinositol (PI) phosphodiesterase"/>
    <property type="match status" value="1"/>
</dbReference>
<evidence type="ECO:0000313" key="6">
    <source>
        <dbReference type="EMBL" id="OTF70543.1"/>
    </source>
</evidence>
<evidence type="ECO:0000256" key="1">
    <source>
        <dbReference type="ARBA" id="ARBA00000110"/>
    </source>
</evidence>
<keyword evidence="3" id="KW-0460">Magnesium</keyword>
<dbReference type="InterPro" id="IPR051578">
    <property type="entry name" value="GDPD"/>
</dbReference>
<keyword evidence="4" id="KW-1015">Disulfide bond</keyword>
<dbReference type="GO" id="GO:0047389">
    <property type="term" value="F:glycerophosphocholine phosphodiesterase activity"/>
    <property type="evidence" value="ECO:0007669"/>
    <property type="project" value="TreeGrafter"/>
</dbReference>
<evidence type="ECO:0000256" key="2">
    <source>
        <dbReference type="ARBA" id="ARBA00022723"/>
    </source>
</evidence>
<dbReference type="AlphaFoldDB" id="A0A1Y3ASB5"/>
<evidence type="ECO:0000256" key="3">
    <source>
        <dbReference type="ARBA" id="ARBA00022842"/>
    </source>
</evidence>
<reference evidence="6 7" key="1">
    <citation type="submission" date="2017-03" db="EMBL/GenBank/DDBJ databases">
        <title>Genome Survey of Euroglyphus maynei.</title>
        <authorList>
            <person name="Arlian L.G."/>
            <person name="Morgan M.S."/>
            <person name="Rider S.D."/>
        </authorList>
    </citation>
    <scope>NUCLEOTIDE SEQUENCE [LARGE SCALE GENOMIC DNA]</scope>
    <source>
        <strain evidence="6">Arlian Lab</strain>
        <tissue evidence="6">Whole body</tissue>
    </source>
</reference>
<dbReference type="PANTHER" id="PTHR22958:SF1">
    <property type="entry name" value="GLYCEROPHOSPHOCHOLINE PHOSPHODIESTERASE GPCPD1"/>
    <property type="match status" value="1"/>
</dbReference>
<dbReference type="PANTHER" id="PTHR22958">
    <property type="entry name" value="GLYCEROPHOSPHORYL DIESTER PHOSPHODIESTERASE"/>
    <property type="match status" value="1"/>
</dbReference>
<dbReference type="EMBL" id="MUJZ01065251">
    <property type="protein sequence ID" value="OTF70543.1"/>
    <property type="molecule type" value="Genomic_DNA"/>
</dbReference>
<keyword evidence="5" id="KW-0456">Lyase</keyword>
<evidence type="ECO:0000313" key="7">
    <source>
        <dbReference type="Proteomes" id="UP000194236"/>
    </source>
</evidence>
<keyword evidence="2" id="KW-0479">Metal-binding</keyword>
<organism evidence="6 7">
    <name type="scientific">Euroglyphus maynei</name>
    <name type="common">Mayne's house dust mite</name>
    <dbReference type="NCBI Taxonomy" id="6958"/>
    <lineage>
        <taxon>Eukaryota</taxon>
        <taxon>Metazoa</taxon>
        <taxon>Ecdysozoa</taxon>
        <taxon>Arthropoda</taxon>
        <taxon>Chelicerata</taxon>
        <taxon>Arachnida</taxon>
        <taxon>Acari</taxon>
        <taxon>Acariformes</taxon>
        <taxon>Sarcoptiformes</taxon>
        <taxon>Astigmata</taxon>
        <taxon>Psoroptidia</taxon>
        <taxon>Analgoidea</taxon>
        <taxon>Pyroglyphidae</taxon>
        <taxon>Pyroglyphinae</taxon>
        <taxon>Euroglyphus</taxon>
    </lineage>
</organism>
<dbReference type="GO" id="GO:0046872">
    <property type="term" value="F:metal ion binding"/>
    <property type="evidence" value="ECO:0007669"/>
    <property type="project" value="UniProtKB-KW"/>
</dbReference>
<keyword evidence="7" id="KW-1185">Reference proteome</keyword>
<comment type="catalytic activity">
    <reaction evidence="1">
        <text>an N-(acyl)-sphingosylphosphoethanolamine = an N-(acyl)-sphingosyl-1,3-cyclic phosphate + ethanolamine</text>
        <dbReference type="Rhea" id="RHEA:60648"/>
        <dbReference type="ChEBI" id="CHEBI:57603"/>
        <dbReference type="ChEBI" id="CHEBI:143891"/>
        <dbReference type="ChEBI" id="CHEBI:143892"/>
    </reaction>
</comment>
<comment type="caution">
    <text evidence="6">The sequence shown here is derived from an EMBL/GenBank/DDBJ whole genome shotgun (WGS) entry which is preliminary data.</text>
</comment>
<dbReference type="Proteomes" id="UP000194236">
    <property type="component" value="Unassembled WGS sequence"/>
</dbReference>
<evidence type="ECO:0000256" key="4">
    <source>
        <dbReference type="ARBA" id="ARBA00023157"/>
    </source>
</evidence>
<dbReference type="InterPro" id="IPR017946">
    <property type="entry name" value="PLC-like_Pdiesterase_TIM-brl"/>
</dbReference>
<dbReference type="SUPFAM" id="SSF51695">
    <property type="entry name" value="PLC-like phosphodiesterases"/>
    <property type="match status" value="1"/>
</dbReference>
<gene>
    <name evidence="6" type="ORF">BLA29_004126</name>
</gene>
<sequence>MDSINETLDTAQDDDLDHCMDQYPFDVAAMNDLEYKFQNQSQFGRSIQTNEFIIVRCKIPLTGNIGIRVDLFQKMETNNNNNDGDGNVVEYNKIAFGYIYPVNASESSGMFTVPITSKMGKIIAHFKEPIKWKSKTRNVKSWQLKKNGYDIGHRGAGCARRNDSCEKVLENTIDSFNYAYKKKDHMPENFQMNIKDLTYEQLQKLKLRPLQRHGKECYDFDGDVNSPHGLPFASLQTVLKSVEANCGFNVEIKYPQKRIVIDDFD</sequence>
<proteinExistence type="predicted"/>
<accession>A0A1Y3ASB5</accession>
<protein>
    <submittedName>
        <fullName evidence="6">Glycerophosphocholine phosphodiesterase GPCPD1-like protein</fullName>
    </submittedName>
</protein>
<name>A0A1Y3ASB5_EURMA</name>